<dbReference type="InterPro" id="IPR011809">
    <property type="entry name" value="His_9_proposed"/>
</dbReference>
<dbReference type="Pfam" id="PF00459">
    <property type="entry name" value="Inositol_P"/>
    <property type="match status" value="1"/>
</dbReference>
<dbReference type="PRINTS" id="PR00377">
    <property type="entry name" value="IMPHPHTASES"/>
</dbReference>
<comment type="cofactor">
    <cofactor evidence="1 7">
        <name>Mg(2+)</name>
        <dbReference type="ChEBI" id="CHEBI:18420"/>
    </cofactor>
</comment>
<feature type="binding site" evidence="7">
    <location>
        <position position="86"/>
    </location>
    <ligand>
        <name>Mg(2+)</name>
        <dbReference type="ChEBI" id="CHEBI:18420"/>
        <label>1</label>
        <note>catalytic</note>
    </ligand>
</feature>
<evidence type="ECO:0000256" key="5">
    <source>
        <dbReference type="ARBA" id="ARBA00022842"/>
    </source>
</evidence>
<dbReference type="SUPFAM" id="SSF56655">
    <property type="entry name" value="Carbohydrate phosphatase"/>
    <property type="match status" value="1"/>
</dbReference>
<dbReference type="InterPro" id="IPR000760">
    <property type="entry name" value="Inositol_monophosphatase-like"/>
</dbReference>
<dbReference type="Proteomes" id="UP000316781">
    <property type="component" value="Unassembled WGS sequence"/>
</dbReference>
<dbReference type="AlphaFoldDB" id="A0A549SDL4"/>
<dbReference type="InterPro" id="IPR051090">
    <property type="entry name" value="Inositol_monoP_superfamily"/>
</dbReference>
<organism evidence="8 9">
    <name type="scientific">Methylosinus sporium</name>
    <dbReference type="NCBI Taxonomy" id="428"/>
    <lineage>
        <taxon>Bacteria</taxon>
        <taxon>Pseudomonadati</taxon>
        <taxon>Pseudomonadota</taxon>
        <taxon>Alphaproteobacteria</taxon>
        <taxon>Hyphomicrobiales</taxon>
        <taxon>Methylocystaceae</taxon>
        <taxon>Methylosinus</taxon>
    </lineage>
</organism>
<comment type="similarity">
    <text evidence="2">Belongs to the inositol monophosphatase superfamily.</text>
</comment>
<evidence type="ECO:0000313" key="9">
    <source>
        <dbReference type="Proteomes" id="UP000316781"/>
    </source>
</evidence>
<keyword evidence="4 8" id="KW-0378">Hydrolase</keyword>
<dbReference type="GO" id="GO:0004401">
    <property type="term" value="F:histidinol-phosphatase activity"/>
    <property type="evidence" value="ECO:0007669"/>
    <property type="project" value="UniProtKB-UniRule"/>
</dbReference>
<dbReference type="RefSeq" id="WP_142864432.1">
    <property type="nucleotide sequence ID" value="NZ_VJMF01000098.1"/>
</dbReference>
<dbReference type="Gene3D" id="3.30.540.10">
    <property type="entry name" value="Fructose-1,6-Bisphosphatase, subunit A, domain 1"/>
    <property type="match status" value="1"/>
</dbReference>
<dbReference type="NCBIfam" id="TIGR02067">
    <property type="entry name" value="his_9_HisN"/>
    <property type="match status" value="1"/>
</dbReference>
<evidence type="ECO:0000313" key="8">
    <source>
        <dbReference type="EMBL" id="TRL26566.1"/>
    </source>
</evidence>
<dbReference type="EC" id="3.1.3.15" evidence="6"/>
<evidence type="ECO:0000256" key="3">
    <source>
        <dbReference type="ARBA" id="ARBA00022723"/>
    </source>
</evidence>
<dbReference type="PANTHER" id="PTHR43200:SF6">
    <property type="entry name" value="3'(2'),5'-BISPHOSPHATE NUCLEOTIDASE"/>
    <property type="match status" value="1"/>
</dbReference>
<feature type="binding site" evidence="7">
    <location>
        <position position="231"/>
    </location>
    <ligand>
        <name>Mg(2+)</name>
        <dbReference type="ChEBI" id="CHEBI:18420"/>
        <label>1</label>
        <note>catalytic</note>
    </ligand>
</feature>
<feature type="binding site" evidence="7">
    <location>
        <position position="88"/>
    </location>
    <ligand>
        <name>Mg(2+)</name>
        <dbReference type="ChEBI" id="CHEBI:18420"/>
        <label>1</label>
        <note>catalytic</note>
    </ligand>
</feature>
<sequence>MTAVDFEKFVERLADASGEAILPFFRTSLAAEDKAPGGAFDPVTEADRAAEIAMRRLIEATFPSHGIIGEEFGDLRADAEYVWVLDPIDGTKSFICGLPLWGTLIGLQHRGRPCYGLMHQPFTRERFSGDGAAAYWRGPARHHHVEPSWKAQPPAPTEERRKLQTRPCATLAEATLMTTSPRLIDERLRDDFFRVEAQTRLSRYGGDCYAYCALAAGHVDLVIETNLNPYDIVALIPIVEGAGGVVTTWDGGPAAQGGAIIAAGDKRVHEVAMRALSAG</sequence>
<name>A0A549SDL4_METSR</name>
<dbReference type="PANTHER" id="PTHR43200">
    <property type="entry name" value="PHOSPHATASE"/>
    <property type="match status" value="1"/>
</dbReference>
<evidence type="ECO:0000256" key="1">
    <source>
        <dbReference type="ARBA" id="ARBA00001946"/>
    </source>
</evidence>
<feature type="binding site" evidence="7">
    <location>
        <position position="89"/>
    </location>
    <ligand>
        <name>Mg(2+)</name>
        <dbReference type="ChEBI" id="CHEBI:18420"/>
        <label>1</label>
        <note>catalytic</note>
    </ligand>
</feature>
<proteinExistence type="inferred from homology"/>
<dbReference type="CDD" id="cd01641">
    <property type="entry name" value="Bacterial_IMPase_like_1"/>
    <property type="match status" value="1"/>
</dbReference>
<keyword evidence="3 7" id="KW-0479">Metal-binding</keyword>
<dbReference type="GO" id="GO:0046872">
    <property type="term" value="F:metal ion binding"/>
    <property type="evidence" value="ECO:0007669"/>
    <property type="project" value="UniProtKB-KW"/>
</dbReference>
<protein>
    <recommendedName>
        <fullName evidence="6">Histidinol-phosphatase</fullName>
        <ecNumber evidence="6">3.1.3.15</ecNumber>
    </recommendedName>
</protein>
<evidence type="ECO:0000256" key="6">
    <source>
        <dbReference type="NCBIfam" id="TIGR02067"/>
    </source>
</evidence>
<accession>A0A549SDL4</accession>
<evidence type="ECO:0000256" key="7">
    <source>
        <dbReference type="PIRSR" id="PIRSR600760-2"/>
    </source>
</evidence>
<reference evidence="8 9" key="1">
    <citation type="submission" date="2019-07" db="EMBL/GenBank/DDBJ databases">
        <title>Ln-dependent methylotrophs.</title>
        <authorList>
            <person name="Tani A."/>
        </authorList>
    </citation>
    <scope>NUCLEOTIDE SEQUENCE [LARGE SCALE GENOMIC DNA]</scope>
    <source>
        <strain evidence="8 9">SM89A</strain>
    </source>
</reference>
<comment type="caution">
    <text evidence="8">The sequence shown here is derived from an EMBL/GenBank/DDBJ whole genome shotgun (WGS) entry which is preliminary data.</text>
</comment>
<dbReference type="Gene3D" id="3.40.190.80">
    <property type="match status" value="1"/>
</dbReference>
<dbReference type="GO" id="GO:0000105">
    <property type="term" value="P:L-histidine biosynthetic process"/>
    <property type="evidence" value="ECO:0007669"/>
    <property type="project" value="UniProtKB-UniRule"/>
</dbReference>
<dbReference type="EMBL" id="VJMF01000098">
    <property type="protein sequence ID" value="TRL26566.1"/>
    <property type="molecule type" value="Genomic_DNA"/>
</dbReference>
<gene>
    <name evidence="8" type="primary">hisN</name>
    <name evidence="8" type="ORF">FM996_19680</name>
</gene>
<evidence type="ECO:0000256" key="4">
    <source>
        <dbReference type="ARBA" id="ARBA00022801"/>
    </source>
</evidence>
<evidence type="ECO:0000256" key="2">
    <source>
        <dbReference type="ARBA" id="ARBA00009759"/>
    </source>
</evidence>
<feature type="binding site" evidence="7">
    <location>
        <position position="70"/>
    </location>
    <ligand>
        <name>Mg(2+)</name>
        <dbReference type="ChEBI" id="CHEBI:18420"/>
        <label>1</label>
        <note>catalytic</note>
    </ligand>
</feature>
<keyword evidence="5 7" id="KW-0460">Magnesium</keyword>
<dbReference type="FunFam" id="3.30.540.10:FF:000030">
    <property type="entry name" value="Inositol monophosphatase"/>
    <property type="match status" value="1"/>
</dbReference>